<feature type="domain" description="DDE-1" evidence="2">
    <location>
        <begin position="1"/>
        <end position="124"/>
    </location>
</feature>
<dbReference type="AlphaFoldDB" id="A0ABD1KD83"/>
<dbReference type="Pfam" id="PF03184">
    <property type="entry name" value="DDE_1"/>
    <property type="match status" value="1"/>
</dbReference>
<comment type="caution">
    <text evidence="3">The sequence shown here is derived from an EMBL/GenBank/DDBJ whole genome shotgun (WGS) entry which is preliminary data.</text>
</comment>
<evidence type="ECO:0000256" key="1">
    <source>
        <dbReference type="SAM" id="MobiDB-lite"/>
    </source>
</evidence>
<name>A0ABD1KD83_9TELE</name>
<evidence type="ECO:0000259" key="2">
    <source>
        <dbReference type="Pfam" id="PF03184"/>
    </source>
</evidence>
<dbReference type="InterPro" id="IPR004875">
    <property type="entry name" value="DDE_SF_endonuclease_dom"/>
</dbReference>
<accession>A0ABD1KD83</accession>
<feature type="region of interest" description="Disordered" evidence="1">
    <location>
        <begin position="164"/>
        <end position="210"/>
    </location>
</feature>
<feature type="compositionally biased region" description="Acidic residues" evidence="1">
    <location>
        <begin position="191"/>
        <end position="210"/>
    </location>
</feature>
<dbReference type="EMBL" id="JBHFQA010000006">
    <property type="protein sequence ID" value="KAL2097011.1"/>
    <property type="molecule type" value="Genomic_DNA"/>
</dbReference>
<dbReference type="Proteomes" id="UP001591681">
    <property type="component" value="Unassembled WGS sequence"/>
</dbReference>
<reference evidence="3 4" key="1">
    <citation type="submission" date="2024-09" db="EMBL/GenBank/DDBJ databases">
        <title>A chromosome-level genome assembly of Gray's grenadier anchovy, Coilia grayii.</title>
        <authorList>
            <person name="Fu Z."/>
        </authorList>
    </citation>
    <scope>NUCLEOTIDE SEQUENCE [LARGE SCALE GENOMIC DNA]</scope>
    <source>
        <strain evidence="3">G4</strain>
        <tissue evidence="3">Muscle</tissue>
    </source>
</reference>
<evidence type="ECO:0000313" key="4">
    <source>
        <dbReference type="Proteomes" id="UP001591681"/>
    </source>
</evidence>
<organism evidence="3 4">
    <name type="scientific">Coilia grayii</name>
    <name type="common">Gray's grenadier anchovy</name>
    <dbReference type="NCBI Taxonomy" id="363190"/>
    <lineage>
        <taxon>Eukaryota</taxon>
        <taxon>Metazoa</taxon>
        <taxon>Chordata</taxon>
        <taxon>Craniata</taxon>
        <taxon>Vertebrata</taxon>
        <taxon>Euteleostomi</taxon>
        <taxon>Actinopterygii</taxon>
        <taxon>Neopterygii</taxon>
        <taxon>Teleostei</taxon>
        <taxon>Clupei</taxon>
        <taxon>Clupeiformes</taxon>
        <taxon>Clupeoidei</taxon>
        <taxon>Engraulidae</taxon>
        <taxon>Coilinae</taxon>
        <taxon>Coilia</taxon>
    </lineage>
</organism>
<keyword evidence="4" id="KW-1185">Reference proteome</keyword>
<protein>
    <recommendedName>
        <fullName evidence="2">DDE-1 domain-containing protein</fullName>
    </recommendedName>
</protein>
<evidence type="ECO:0000313" key="3">
    <source>
        <dbReference type="EMBL" id="KAL2097011.1"/>
    </source>
</evidence>
<sequence length="210" mass="23905">MNDDLTTAWLRSVVGKFSFRPRLLVWDAYRCHISTSTKQELRPYNITTAVIPGCCTKYVQALDVMWNQPFKASLHASYDEWLAGDTDKQYTSGGNLKAPSRRLLLDWVLVAWDKLDKDLIIKSFKVCGQSVKPDGSEDDLILCFREGQPCAAGRQALTAARLREEGNRHAAEHEEDEEELYNNELVVETGASDEEITERDEEEEESVEED</sequence>
<proteinExistence type="predicted"/>
<gene>
    <name evidence="3" type="ORF">ACEWY4_006218</name>
</gene>